<dbReference type="SUPFAM" id="SSF51905">
    <property type="entry name" value="FAD/NAD(P)-binding domain"/>
    <property type="match status" value="1"/>
</dbReference>
<dbReference type="PANTHER" id="PTHR47470:SF1">
    <property type="entry name" value="FAD-DEPENDENT OXIDOREDUCTASE 2 FAD BINDING DOMAIN-CONTAINING PROTEIN"/>
    <property type="match status" value="1"/>
</dbReference>
<dbReference type="PANTHER" id="PTHR47470">
    <property type="entry name" value="CHOLESTEROL OXIDASE"/>
    <property type="match status" value="1"/>
</dbReference>
<keyword evidence="20" id="KW-1185">Reference proteome</keyword>
<dbReference type="Pfam" id="PF05199">
    <property type="entry name" value="GMC_oxred_C"/>
    <property type="match status" value="1"/>
</dbReference>
<evidence type="ECO:0000256" key="5">
    <source>
        <dbReference type="ARBA" id="ARBA00022827"/>
    </source>
</evidence>
<dbReference type="EMBL" id="JACSQE010000006">
    <property type="protein sequence ID" value="MBD7998699.1"/>
    <property type="molecule type" value="Genomic_DNA"/>
</dbReference>
<feature type="domain" description="FAD dependent oxidoreductase" evidence="17">
    <location>
        <begin position="28"/>
        <end position="330"/>
    </location>
</feature>
<evidence type="ECO:0000259" key="17">
    <source>
        <dbReference type="Pfam" id="PF01266"/>
    </source>
</evidence>
<dbReference type="EC" id="1.1.3.6" evidence="13"/>
<evidence type="ECO:0000256" key="14">
    <source>
        <dbReference type="ARBA" id="ARBA00049744"/>
    </source>
</evidence>
<feature type="domain" description="Glucose-methanol-choline oxidoreductase C-terminal" evidence="18">
    <location>
        <begin position="503"/>
        <end position="557"/>
    </location>
</feature>
<evidence type="ECO:0000256" key="1">
    <source>
        <dbReference type="ARBA" id="ARBA00001974"/>
    </source>
</evidence>
<keyword evidence="8" id="KW-1207">Sterol metabolism</keyword>
<proteinExistence type="inferred from homology"/>
<reference evidence="19 20" key="1">
    <citation type="submission" date="2020-08" db="EMBL/GenBank/DDBJ databases">
        <title>A Genomic Blueprint of the Chicken Gut Microbiome.</title>
        <authorList>
            <person name="Gilroy R."/>
            <person name="Ravi A."/>
            <person name="Getino M."/>
            <person name="Pursley I."/>
            <person name="Horton D.L."/>
            <person name="Alikhan N.-F."/>
            <person name="Baker D."/>
            <person name="Gharbi K."/>
            <person name="Hall N."/>
            <person name="Watson M."/>
            <person name="Adriaenssens E.M."/>
            <person name="Foster-Nyarko E."/>
            <person name="Jarju S."/>
            <person name="Secka A."/>
            <person name="Antonio M."/>
            <person name="Oren A."/>
            <person name="Chaudhuri R."/>
            <person name="La Ragione R.M."/>
            <person name="Hildebrand F."/>
            <person name="Pallen M.J."/>
        </authorList>
    </citation>
    <scope>NUCLEOTIDE SEQUENCE [LARGE SCALE GENOMIC DNA]</scope>
    <source>
        <strain evidence="19 20">Sa2CUA8</strain>
    </source>
</reference>
<keyword evidence="9" id="KW-0753">Steroid metabolism</keyword>
<dbReference type="InterPro" id="IPR007867">
    <property type="entry name" value="GMC_OxRtase_C"/>
</dbReference>
<evidence type="ECO:0000256" key="6">
    <source>
        <dbReference type="ARBA" id="ARBA00023002"/>
    </source>
</evidence>
<evidence type="ECO:0000256" key="2">
    <source>
        <dbReference type="ARBA" id="ARBA00010790"/>
    </source>
</evidence>
<evidence type="ECO:0000256" key="15">
    <source>
        <dbReference type="ARBA" id="ARBA00049778"/>
    </source>
</evidence>
<evidence type="ECO:0000256" key="3">
    <source>
        <dbReference type="ARBA" id="ARBA00022548"/>
    </source>
</evidence>
<comment type="pathway">
    <text evidence="12">Steroid metabolism; cholesterol degradation.</text>
</comment>
<evidence type="ECO:0000313" key="19">
    <source>
        <dbReference type="EMBL" id="MBD7998699.1"/>
    </source>
</evidence>
<dbReference type="Proteomes" id="UP000633601">
    <property type="component" value="Unassembled WGS sequence"/>
</dbReference>
<evidence type="ECO:0000256" key="12">
    <source>
        <dbReference type="ARBA" id="ARBA00049645"/>
    </source>
</evidence>
<name>A0ABR8V1P1_9CELL</name>
<dbReference type="InterPro" id="IPR052542">
    <property type="entry name" value="Cholesterol_Oxidase"/>
</dbReference>
<evidence type="ECO:0000256" key="11">
    <source>
        <dbReference type="ARBA" id="ARBA00038856"/>
    </source>
</evidence>
<dbReference type="Gene3D" id="3.50.50.60">
    <property type="entry name" value="FAD/NAD(P)-binding domain"/>
    <property type="match status" value="3"/>
</dbReference>
<evidence type="ECO:0000256" key="10">
    <source>
        <dbReference type="ARBA" id="ARBA00023235"/>
    </source>
</evidence>
<evidence type="ECO:0000259" key="18">
    <source>
        <dbReference type="Pfam" id="PF05199"/>
    </source>
</evidence>
<comment type="caution">
    <text evidence="19">The sequence shown here is derived from an EMBL/GenBank/DDBJ whole genome shotgun (WGS) entry which is preliminary data.</text>
</comment>
<keyword evidence="10" id="KW-0413">Isomerase</keyword>
<feature type="compositionally biased region" description="Basic and acidic residues" evidence="16">
    <location>
        <begin position="1"/>
        <end position="18"/>
    </location>
</feature>
<evidence type="ECO:0000256" key="7">
    <source>
        <dbReference type="ARBA" id="ARBA00023098"/>
    </source>
</evidence>
<evidence type="ECO:0000256" key="4">
    <source>
        <dbReference type="ARBA" id="ARBA00022630"/>
    </source>
</evidence>
<feature type="region of interest" description="Disordered" evidence="16">
    <location>
        <begin position="379"/>
        <end position="405"/>
    </location>
</feature>
<protein>
    <recommendedName>
        <fullName evidence="14">Cholesterol oxidase</fullName>
        <ecNumber evidence="13">1.1.3.6</ecNumber>
        <ecNumber evidence="11">5.3.3.1</ecNumber>
    </recommendedName>
    <alternativeName>
        <fullName evidence="15">Cholesterol isomerase</fullName>
    </alternativeName>
</protein>
<evidence type="ECO:0000256" key="9">
    <source>
        <dbReference type="ARBA" id="ARBA00023221"/>
    </source>
</evidence>
<evidence type="ECO:0000313" key="20">
    <source>
        <dbReference type="Proteomes" id="UP000633601"/>
    </source>
</evidence>
<accession>A0ABR8V1P1</accession>
<gene>
    <name evidence="19" type="ORF">H9640_09065</name>
</gene>
<dbReference type="PRINTS" id="PR00411">
    <property type="entry name" value="PNDRDTASEI"/>
</dbReference>
<feature type="region of interest" description="Disordered" evidence="16">
    <location>
        <begin position="1"/>
        <end position="20"/>
    </location>
</feature>
<evidence type="ECO:0000256" key="8">
    <source>
        <dbReference type="ARBA" id="ARBA00023166"/>
    </source>
</evidence>
<dbReference type="EC" id="5.3.3.1" evidence="11"/>
<dbReference type="InterPro" id="IPR036188">
    <property type="entry name" value="FAD/NAD-bd_sf"/>
</dbReference>
<dbReference type="Pfam" id="PF01266">
    <property type="entry name" value="DAO"/>
    <property type="match status" value="1"/>
</dbReference>
<keyword evidence="7" id="KW-0443">Lipid metabolism</keyword>
<organism evidence="19 20">
    <name type="scientific">Oerskovia gallyi</name>
    <dbReference type="NCBI Taxonomy" id="2762226"/>
    <lineage>
        <taxon>Bacteria</taxon>
        <taxon>Bacillati</taxon>
        <taxon>Actinomycetota</taxon>
        <taxon>Actinomycetes</taxon>
        <taxon>Micrococcales</taxon>
        <taxon>Cellulomonadaceae</taxon>
        <taxon>Oerskovia</taxon>
    </lineage>
</organism>
<keyword evidence="4" id="KW-0285">Flavoprotein</keyword>
<evidence type="ECO:0000256" key="16">
    <source>
        <dbReference type="SAM" id="MobiDB-lite"/>
    </source>
</evidence>
<evidence type="ECO:0000256" key="13">
    <source>
        <dbReference type="ARBA" id="ARBA00049723"/>
    </source>
</evidence>
<keyword evidence="3" id="KW-0153">Cholesterol metabolism</keyword>
<keyword evidence="5" id="KW-0274">FAD</keyword>
<sequence>MTKDGCEERADGREDARGDAGGVSHDVDVLVVGSGFGGSVAALRLTEKGYRVAVLEAGRRFADEDFAKTSWHLRDFLWAPRLGCLGIQRVHRLRDVLVLAGAGVGGGSLVYANTLYEPLDAFYTDPAWGHLTDWKAELAPYYDQARRMLGVVTYAGRTPADDAMALVAREMGVGGSFTPAPVGVLFGTPGARVPDPFFGGAGPERRGCLECGQCMTGCRHGAKNTLVKNYLHLAERGGARIHALETVTRIAPLPGGGYEVTSRRTDRASVRRTRWTAEHVVLAAGAHGTQRLLHAQRDAGTLPGLSPRLGMLTRTNSEALLGATADRPHRSDLPVPDYTRGVAITSSFHPDAHTHVEPVRYGRGSNAMALLQTVLVTPRGARGLRGPGSEQPDDGDRQGPSPTPGAWLRELWAQRRRLPAMLDLRGWSERTVIALVMQSHDNSLTTYTRRTWTGRRRMTSRQGHGAPNPGWIPAAHEGARRLARVMGGAPGGSIGEPFGMPLTAHFLGGCAIGASAATGVVDAYQRVFGHEGLHVLDGAAVSANLGVNPSLTITAQAERAVALWPNRGEADPRPPLGSDYRRVAPVAPRGPLVPASAPGALRLPVVRVTHGGAS</sequence>
<comment type="similarity">
    <text evidence="2">Belongs to the GMC oxidoreductase family.</text>
</comment>
<dbReference type="InterPro" id="IPR006076">
    <property type="entry name" value="FAD-dep_OxRdtase"/>
</dbReference>
<dbReference type="RefSeq" id="WP_191790401.1">
    <property type="nucleotide sequence ID" value="NZ_JACSQE010000006.1"/>
</dbReference>
<comment type="cofactor">
    <cofactor evidence="1">
        <name>FAD</name>
        <dbReference type="ChEBI" id="CHEBI:57692"/>
    </cofactor>
</comment>
<keyword evidence="6" id="KW-0560">Oxidoreductase</keyword>